<keyword evidence="1 3" id="KW-0853">WD repeat</keyword>
<evidence type="ECO:0000313" key="4">
    <source>
        <dbReference type="EMBL" id="SCU91977.1"/>
    </source>
</evidence>
<feature type="repeat" description="WD" evidence="3">
    <location>
        <begin position="195"/>
        <end position="229"/>
    </location>
</feature>
<dbReference type="PROSITE" id="PS50082">
    <property type="entry name" value="WD_REPEATS_2"/>
    <property type="match status" value="3"/>
</dbReference>
<name>A0A1G4JND4_9SACH</name>
<dbReference type="Pfam" id="PF00400">
    <property type="entry name" value="WD40"/>
    <property type="match status" value="4"/>
</dbReference>
<dbReference type="Proteomes" id="UP000191024">
    <property type="component" value="Chromosome E"/>
</dbReference>
<feature type="repeat" description="WD" evidence="3">
    <location>
        <begin position="137"/>
        <end position="179"/>
    </location>
</feature>
<evidence type="ECO:0000313" key="5">
    <source>
        <dbReference type="Proteomes" id="UP000191024"/>
    </source>
</evidence>
<dbReference type="EMBL" id="LT598465">
    <property type="protein sequence ID" value="SCU91977.1"/>
    <property type="molecule type" value="Genomic_DNA"/>
</dbReference>
<sequence length="318" mass="35186">MGCFRLEKLALVVPNSDILYTAAKISPDGRFIAIGEDANVLVHDLEKARTTTYPTAHTRPIANLTWSPDSQCIATACDDFTITITHLVYGELHRLTGHTAPVTALVYTPKGNLLCSCSVDESIKVWDTLEGRLLRTMSAHSESVVSIDIPTCDASVLASGSYDGLIRVFDTASGHCLKTLTYDKDWQSENGVVPISQVKFSVNGKYLLVASLDGIIKIWDYLQGRVVRTFRSGVSSTLKYSCGMDFLYPADPTKPPVVVTGTEDGHIYCWDAQDKTLYQELLATNDNSPLMCIDCREQYMCSLSLRGDCRLYKWVDDN</sequence>
<dbReference type="InterPro" id="IPR036322">
    <property type="entry name" value="WD40_repeat_dom_sf"/>
</dbReference>
<dbReference type="SUPFAM" id="SSF50978">
    <property type="entry name" value="WD40 repeat-like"/>
    <property type="match status" value="1"/>
</dbReference>
<accession>A0A1G4JND4</accession>
<protein>
    <submittedName>
        <fullName evidence="4">LAMI_0E08174g1_1</fullName>
    </submittedName>
</protein>
<evidence type="ECO:0000256" key="1">
    <source>
        <dbReference type="ARBA" id="ARBA00022574"/>
    </source>
</evidence>
<evidence type="ECO:0000256" key="2">
    <source>
        <dbReference type="ARBA" id="ARBA00022737"/>
    </source>
</evidence>
<feature type="repeat" description="WD" evidence="3">
    <location>
        <begin position="95"/>
        <end position="136"/>
    </location>
</feature>
<dbReference type="AlphaFoldDB" id="A0A1G4JND4"/>
<dbReference type="CDD" id="cd00200">
    <property type="entry name" value="WD40"/>
    <property type="match status" value="1"/>
</dbReference>
<proteinExistence type="predicted"/>
<dbReference type="InterPro" id="IPR020472">
    <property type="entry name" value="WD40_PAC1"/>
</dbReference>
<dbReference type="PROSITE" id="PS50294">
    <property type="entry name" value="WD_REPEATS_REGION"/>
    <property type="match status" value="1"/>
</dbReference>
<dbReference type="PRINTS" id="PR00320">
    <property type="entry name" value="GPROTEINBRPT"/>
</dbReference>
<organism evidence="4 5">
    <name type="scientific">Lachancea mirantina</name>
    <dbReference type="NCBI Taxonomy" id="1230905"/>
    <lineage>
        <taxon>Eukaryota</taxon>
        <taxon>Fungi</taxon>
        <taxon>Dikarya</taxon>
        <taxon>Ascomycota</taxon>
        <taxon>Saccharomycotina</taxon>
        <taxon>Saccharomycetes</taxon>
        <taxon>Saccharomycetales</taxon>
        <taxon>Saccharomycetaceae</taxon>
        <taxon>Lachancea</taxon>
    </lineage>
</organism>
<evidence type="ECO:0000256" key="3">
    <source>
        <dbReference type="PROSITE-ProRule" id="PRU00221"/>
    </source>
</evidence>
<gene>
    <name evidence="4" type="ORF">LAMI_0E08174G</name>
</gene>
<dbReference type="PANTHER" id="PTHR19848:SF8">
    <property type="entry name" value="F-BOX AND WD REPEAT DOMAIN CONTAINING 7"/>
    <property type="match status" value="1"/>
</dbReference>
<keyword evidence="2" id="KW-0677">Repeat</keyword>
<dbReference type="SMART" id="SM00320">
    <property type="entry name" value="WD40"/>
    <property type="match status" value="5"/>
</dbReference>
<keyword evidence="5" id="KW-1185">Reference proteome</keyword>
<dbReference type="STRING" id="1230905.A0A1G4JND4"/>
<dbReference type="InterPro" id="IPR001680">
    <property type="entry name" value="WD40_rpt"/>
</dbReference>
<dbReference type="Gene3D" id="2.130.10.10">
    <property type="entry name" value="YVTN repeat-like/Quinoprotein amine dehydrogenase"/>
    <property type="match status" value="1"/>
</dbReference>
<dbReference type="InterPro" id="IPR015943">
    <property type="entry name" value="WD40/YVTN_repeat-like_dom_sf"/>
</dbReference>
<dbReference type="PANTHER" id="PTHR19848">
    <property type="entry name" value="WD40 REPEAT PROTEIN"/>
    <property type="match status" value="1"/>
</dbReference>
<dbReference type="OrthoDB" id="674604at2759"/>
<reference evidence="4 5" key="1">
    <citation type="submission" date="2016-03" db="EMBL/GenBank/DDBJ databases">
        <authorList>
            <person name="Devillers H."/>
        </authorList>
    </citation>
    <scope>NUCLEOTIDE SEQUENCE [LARGE SCALE GENOMIC DNA]</scope>
    <source>
        <strain evidence="4">CBS 11717</strain>
    </source>
</reference>